<dbReference type="SUPFAM" id="SSF47413">
    <property type="entry name" value="lambda repressor-like DNA-binding domains"/>
    <property type="match status" value="1"/>
</dbReference>
<evidence type="ECO:0000313" key="3">
    <source>
        <dbReference type="Proteomes" id="UP000001192"/>
    </source>
</evidence>
<dbReference type="AlphaFoldDB" id="B2JMV5"/>
<dbReference type="EMBL" id="CP001044">
    <property type="protein sequence ID" value="ACC74348.1"/>
    <property type="molecule type" value="Genomic_DNA"/>
</dbReference>
<dbReference type="eggNOG" id="ENOG50316NS">
    <property type="taxonomic scope" value="Bacteria"/>
</dbReference>
<feature type="region of interest" description="Disordered" evidence="1">
    <location>
        <begin position="90"/>
        <end position="127"/>
    </location>
</feature>
<proteinExistence type="predicted"/>
<organism evidence="2 3">
    <name type="scientific">Paraburkholderia phymatum (strain DSM 17167 / CIP 108236 / LMG 21445 / STM815)</name>
    <name type="common">Burkholderia phymatum</name>
    <dbReference type="NCBI Taxonomy" id="391038"/>
    <lineage>
        <taxon>Bacteria</taxon>
        <taxon>Pseudomonadati</taxon>
        <taxon>Pseudomonadota</taxon>
        <taxon>Betaproteobacteria</taxon>
        <taxon>Burkholderiales</taxon>
        <taxon>Burkholderiaceae</taxon>
        <taxon>Paraburkholderia</taxon>
    </lineage>
</organism>
<keyword evidence="3" id="KW-1185">Reference proteome</keyword>
<dbReference type="Gene3D" id="1.10.260.40">
    <property type="entry name" value="lambda repressor-like DNA-binding domains"/>
    <property type="match status" value="1"/>
</dbReference>
<dbReference type="KEGG" id="bph:Bphy_5268"/>
<protein>
    <recommendedName>
        <fullName evidence="4">HTH cro/C1-type domain-containing protein</fullName>
    </recommendedName>
</protein>
<dbReference type="HOGENOM" id="CLU_161201_0_0_4"/>
<name>B2JMV5_PARP8</name>
<gene>
    <name evidence="2" type="ordered locus">Bphy_5268</name>
</gene>
<dbReference type="InterPro" id="IPR010982">
    <property type="entry name" value="Lambda_DNA-bd_dom_sf"/>
</dbReference>
<dbReference type="Proteomes" id="UP000001192">
    <property type="component" value="Chromosome 2"/>
</dbReference>
<evidence type="ECO:0000256" key="1">
    <source>
        <dbReference type="SAM" id="MobiDB-lite"/>
    </source>
</evidence>
<evidence type="ECO:0000313" key="2">
    <source>
        <dbReference type="EMBL" id="ACC74348.1"/>
    </source>
</evidence>
<reference evidence="3" key="1">
    <citation type="journal article" date="2014" name="Stand. Genomic Sci.">
        <title>Complete genome sequence of Burkholderia phymatum STM815(T), a broad host range and efficient nitrogen-fixing symbiont of Mimosa species.</title>
        <authorList>
            <person name="Moulin L."/>
            <person name="Klonowska A."/>
            <person name="Caroline B."/>
            <person name="Booth K."/>
            <person name="Vriezen J.A."/>
            <person name="Melkonian R."/>
            <person name="James E.K."/>
            <person name="Young J.P."/>
            <person name="Bena G."/>
            <person name="Hauser L."/>
            <person name="Land M."/>
            <person name="Kyrpides N."/>
            <person name="Bruce D."/>
            <person name="Chain P."/>
            <person name="Copeland A."/>
            <person name="Pitluck S."/>
            <person name="Woyke T."/>
            <person name="Lizotte-Waniewski M."/>
            <person name="Bristow J."/>
            <person name="Riley M."/>
        </authorList>
    </citation>
    <scope>NUCLEOTIDE SEQUENCE [LARGE SCALE GENOMIC DNA]</scope>
    <source>
        <strain evidence="3">DSM 17167 / CIP 108236 / LMG 21445 / STM815</strain>
    </source>
</reference>
<dbReference type="GO" id="GO:0003677">
    <property type="term" value="F:DNA binding"/>
    <property type="evidence" value="ECO:0007669"/>
    <property type="project" value="InterPro"/>
</dbReference>
<evidence type="ECO:0008006" key="4">
    <source>
        <dbReference type="Google" id="ProtNLM"/>
    </source>
</evidence>
<sequence length="127" mass="14156">MNWNAKAIEHLERCREDSRARRFLSARLENALRRAGVSSARVAKWTNAPEIHVEFWRRGITSPPPDALKRIAGSLSLDLHWLCTGQTEKVDGPSTLEEAGRQGYPQYGNVSCEGRRGPNLRGAVSTS</sequence>
<accession>B2JMV5</accession>